<keyword evidence="1" id="KW-0732">Signal</keyword>
<dbReference type="SUPFAM" id="SSF50965">
    <property type="entry name" value="Galactose oxidase, central domain"/>
    <property type="match status" value="1"/>
</dbReference>
<evidence type="ECO:0000313" key="3">
    <source>
        <dbReference type="Proteomes" id="UP001164653"/>
    </source>
</evidence>
<dbReference type="PANTHER" id="PTHR45632">
    <property type="entry name" value="LD33804P"/>
    <property type="match status" value="1"/>
</dbReference>
<keyword evidence="3" id="KW-1185">Reference proteome</keyword>
<dbReference type="AlphaFoldDB" id="A0A9E8NC00"/>
<name>A0A9E8NC00_9BACT</name>
<feature type="signal peptide" evidence="1">
    <location>
        <begin position="1"/>
        <end position="20"/>
    </location>
</feature>
<dbReference type="Gene3D" id="2.120.10.80">
    <property type="entry name" value="Kelch-type beta propeller"/>
    <property type="match status" value="2"/>
</dbReference>
<reference evidence="2" key="1">
    <citation type="submission" date="2022-11" db="EMBL/GenBank/DDBJ databases">
        <title>Dyadobacter pollutisoli sp. nov., isolated from plastic dumped soil.</title>
        <authorList>
            <person name="Kim J.M."/>
            <person name="Kim K.R."/>
            <person name="Lee J.K."/>
            <person name="Hao L."/>
            <person name="Jeon C.O."/>
        </authorList>
    </citation>
    <scope>NUCLEOTIDE SEQUENCE</scope>
    <source>
        <strain evidence="2">U1</strain>
    </source>
</reference>
<gene>
    <name evidence="2" type="ORF">ON006_04345</name>
</gene>
<proteinExistence type="predicted"/>
<dbReference type="InterPro" id="IPR015915">
    <property type="entry name" value="Kelch-typ_b-propeller"/>
</dbReference>
<dbReference type="RefSeq" id="WP_244824683.1">
    <property type="nucleotide sequence ID" value="NZ_CP112998.1"/>
</dbReference>
<sequence>MFNTLKKTSLALLVASTALVQLSCNNDDPDADKLGNWYRKDLPSFGGSGRTRSVSFVIGEVGYVGTGFTNETVARVKDFWSYNAASKIWSQAAAFPGTGRNDATAFVLGGKAYVGTGYDAVTTVDNGYKKDFYQYDPATNKWKAIADFAGGTRQYATSFVANDRAYVGLGYNGSNYYQDFYEYNPATDKWTEIATFIGGKRRGALSFNVGGKAYVGFGNSNSGQNTKDIYSFDPAGNGGTGAWTRIEFGDDTKEEAFPARAYATALVINDKAYVVGGQDKSDCWEYVPGTNTWTEVASFPAGGRGFAAGFAVGKLGYFGTGSSSGSGGLDDFWAFDPTAAINDDDDQ</sequence>
<feature type="chain" id="PRO_5038806059" evidence="1">
    <location>
        <begin position="21"/>
        <end position="347"/>
    </location>
</feature>
<organism evidence="2 3">
    <name type="scientific">Dyadobacter pollutisoli</name>
    <dbReference type="NCBI Taxonomy" id="2910158"/>
    <lineage>
        <taxon>Bacteria</taxon>
        <taxon>Pseudomonadati</taxon>
        <taxon>Bacteroidota</taxon>
        <taxon>Cytophagia</taxon>
        <taxon>Cytophagales</taxon>
        <taxon>Spirosomataceae</taxon>
        <taxon>Dyadobacter</taxon>
    </lineage>
</organism>
<dbReference type="Proteomes" id="UP001164653">
    <property type="component" value="Chromosome"/>
</dbReference>
<dbReference type="Pfam" id="PF01344">
    <property type="entry name" value="Kelch_1"/>
    <property type="match status" value="1"/>
</dbReference>
<dbReference type="Pfam" id="PF24681">
    <property type="entry name" value="Kelch_KLHDC2_KLHL20_DRC7"/>
    <property type="match status" value="1"/>
</dbReference>
<evidence type="ECO:0000256" key="1">
    <source>
        <dbReference type="SAM" id="SignalP"/>
    </source>
</evidence>
<dbReference type="KEGG" id="dpf:ON006_04345"/>
<evidence type="ECO:0000313" key="2">
    <source>
        <dbReference type="EMBL" id="WAC13193.1"/>
    </source>
</evidence>
<accession>A0A9E8NC00</accession>
<dbReference type="InterPro" id="IPR011043">
    <property type="entry name" value="Gal_Oxase/kelch_b-propeller"/>
</dbReference>
<protein>
    <submittedName>
        <fullName evidence="2">Galactose oxidase</fullName>
    </submittedName>
</protein>
<dbReference type="InterPro" id="IPR006652">
    <property type="entry name" value="Kelch_1"/>
</dbReference>
<dbReference type="EMBL" id="CP112998">
    <property type="protein sequence ID" value="WAC13193.1"/>
    <property type="molecule type" value="Genomic_DNA"/>
</dbReference>
<dbReference type="SUPFAM" id="SSF117281">
    <property type="entry name" value="Kelch motif"/>
    <property type="match status" value="1"/>
</dbReference>